<dbReference type="Proteomes" id="UP000037904">
    <property type="component" value="Unassembled WGS sequence"/>
</dbReference>
<name>A0A0N0V543_FUSLA</name>
<dbReference type="AlphaFoldDB" id="A0A0N0V543"/>
<dbReference type="GO" id="GO:0016020">
    <property type="term" value="C:membrane"/>
    <property type="evidence" value="ECO:0007669"/>
    <property type="project" value="TreeGrafter"/>
</dbReference>
<keyword evidence="8" id="KW-1185">Reference proteome</keyword>
<dbReference type="GO" id="GO:0047499">
    <property type="term" value="F:calcium-independent phospholipase A2 activity"/>
    <property type="evidence" value="ECO:0007669"/>
    <property type="project" value="TreeGrafter"/>
</dbReference>
<dbReference type="GO" id="GO:0019369">
    <property type="term" value="P:arachidonate metabolic process"/>
    <property type="evidence" value="ECO:0007669"/>
    <property type="project" value="TreeGrafter"/>
</dbReference>
<dbReference type="SUPFAM" id="SSF52151">
    <property type="entry name" value="FabD/lysophospholipase-like"/>
    <property type="match status" value="1"/>
</dbReference>
<dbReference type="PROSITE" id="PS50013">
    <property type="entry name" value="CHROMO_2"/>
    <property type="match status" value="1"/>
</dbReference>
<dbReference type="SUPFAM" id="SSF54160">
    <property type="entry name" value="Chromo domain-like"/>
    <property type="match status" value="1"/>
</dbReference>
<dbReference type="GO" id="GO:0006338">
    <property type="term" value="P:chromatin remodeling"/>
    <property type="evidence" value="ECO:0007669"/>
    <property type="project" value="UniProtKB-ARBA"/>
</dbReference>
<dbReference type="InterPro" id="IPR016197">
    <property type="entry name" value="Chromo-like_dom_sf"/>
</dbReference>
<dbReference type="GO" id="GO:0046486">
    <property type="term" value="P:glycerolipid metabolic process"/>
    <property type="evidence" value="ECO:0007669"/>
    <property type="project" value="UniProtKB-ARBA"/>
</dbReference>
<protein>
    <submittedName>
        <fullName evidence="7">Patatin phospholipase</fullName>
    </submittedName>
</protein>
<accession>A0A0N0V543</accession>
<dbReference type="PANTHER" id="PTHR24185">
    <property type="entry name" value="CALCIUM-INDEPENDENT PHOSPHOLIPASE A2-GAMMA"/>
    <property type="match status" value="1"/>
</dbReference>
<evidence type="ECO:0000259" key="6">
    <source>
        <dbReference type="PROSITE" id="PS51635"/>
    </source>
</evidence>
<dbReference type="GO" id="GO:0016042">
    <property type="term" value="P:lipid catabolic process"/>
    <property type="evidence" value="ECO:0007669"/>
    <property type="project" value="UniProtKB-UniRule"/>
</dbReference>
<dbReference type="Gene3D" id="3.40.1090.10">
    <property type="entry name" value="Cytosolic phospholipase A2 catalytic domain"/>
    <property type="match status" value="1"/>
</dbReference>
<proteinExistence type="predicted"/>
<dbReference type="InterPro" id="IPR023780">
    <property type="entry name" value="Chromo_domain"/>
</dbReference>
<feature type="region of interest" description="Disordered" evidence="4">
    <location>
        <begin position="766"/>
        <end position="801"/>
    </location>
</feature>
<keyword evidence="3" id="KW-0378">Hydrolase</keyword>
<dbReference type="Gene3D" id="2.40.50.40">
    <property type="match status" value="1"/>
</dbReference>
<sequence>MMSLCKHTGWTKLWKKGNEVILEVSDRPGRIIDESAPADRPTGLILLIGNKTKASVLAKFGVGYSTNALHRSQCEIHLQMSTLNGLDKSTVLVADAEWPAHNRMPTTSGNAQCHQTESRTFSVAPAAVEIPEIVGDILHRILLPFADVVCIFVKDIGGVHNTAVRLRMLLERGHASTSSVRPGLFLVTDQNDRSEMQAALDRLDSFKTTISLKSYFQSIRIVSASAAYLELNDPRKRKRRQTLRRDLLHSLVMTQRTRKESNILFSLRHNLGLMQLSASGAAVSPWIALDFIRASRAQEPVACDLAYHIGHFLQKSFDLDASVSDFVVPAVASSLLLDHYSPGMHPFDPRQVFQTLYQVPIFHAIEAAMSLCEASRPSMEASMLVGQIGEEMAVQFEQCHGLNGAVPRDTDAYLFDLDVCLLCGASAEGRRIRVRPDTATARVLSLDGGGVRAVVPLEFLRALEELVGLPCPIQRHFDVVFGTSSGALSACALYINGWTVDECIQYLDVLALLSFQKHMIIRLCLFMVQLLPLMPSLVELVLSLAIGSKYSAQPLETILQDVYGSRRSIMDADALSDMGAMLGVTLTTVQGTNTLVATSYNGVGRRPHDEDYQPLTTEKGLSSAPLYKIYYPDGTIDGDVRFQDGGLTFNNPASIAIKEVAALFPDAPEPSIVVSLGTGSSQELQHDKHCSQPRWVATFPARLVRAFFKQADCNRAWKQVVSQRREGQRGKFVRLDVKFNDRQPSLDDTSPDTCDSLSVTSNTRKECGMTSINDPINVDASSQQTPAGKTNQAPEDVFLPSQTDNRKESIIRVPQQDNHGQQCHDRPLSLDQEGDEFDVEELVAKGRIRKRVWYKVKWKGYPESDNSWVKKKDIGTEVIGIYEARHPYGQGTFCFERIVSK</sequence>
<feature type="domain" description="PNPLA" evidence="6">
    <location>
        <begin position="444"/>
        <end position="657"/>
    </location>
</feature>
<comment type="subunit">
    <text evidence="1">Component of the NuA4 histone acetyltransferase complex.</text>
</comment>
<feature type="short sequence motif" description="DGA/G" evidence="3">
    <location>
        <begin position="644"/>
        <end position="646"/>
    </location>
</feature>
<dbReference type="CDD" id="cd00024">
    <property type="entry name" value="CD_CSD"/>
    <property type="match status" value="1"/>
</dbReference>
<reference evidence="7 8" key="1">
    <citation type="submission" date="2015-04" db="EMBL/GenBank/DDBJ databases">
        <title>The draft genome sequence of Fusarium langsethiae, a T-2/HT-2 mycotoxin producer.</title>
        <authorList>
            <person name="Lysoe E."/>
            <person name="Divon H.H."/>
            <person name="Terzi V."/>
            <person name="Orru L."/>
            <person name="Lamontanara A."/>
            <person name="Kolseth A.-K."/>
            <person name="Frandsen R.J."/>
            <person name="Nielsen K."/>
            <person name="Thrane U."/>
        </authorList>
    </citation>
    <scope>NUCLEOTIDE SEQUENCE [LARGE SCALE GENOMIC DNA]</scope>
    <source>
        <strain evidence="7 8">Fl201059</strain>
    </source>
</reference>
<feature type="active site" description="Proton acceptor" evidence="3">
    <location>
        <position position="644"/>
    </location>
</feature>
<evidence type="ECO:0000256" key="4">
    <source>
        <dbReference type="SAM" id="MobiDB-lite"/>
    </source>
</evidence>
<dbReference type="InterPro" id="IPR016035">
    <property type="entry name" value="Acyl_Trfase/lysoPLipase"/>
</dbReference>
<evidence type="ECO:0000256" key="2">
    <source>
        <dbReference type="ARBA" id="ARBA00023098"/>
    </source>
</evidence>
<dbReference type="SMART" id="SM00298">
    <property type="entry name" value="CHROMO"/>
    <property type="match status" value="1"/>
</dbReference>
<evidence type="ECO:0000256" key="1">
    <source>
        <dbReference type="ARBA" id="ARBA00011353"/>
    </source>
</evidence>
<evidence type="ECO:0000313" key="8">
    <source>
        <dbReference type="Proteomes" id="UP000037904"/>
    </source>
</evidence>
<dbReference type="PROSITE" id="PS51635">
    <property type="entry name" value="PNPLA"/>
    <property type="match status" value="1"/>
</dbReference>
<dbReference type="Pfam" id="PF00385">
    <property type="entry name" value="Chromo"/>
    <property type="match status" value="1"/>
</dbReference>
<gene>
    <name evidence="7" type="ORF">FLAG1_10663</name>
</gene>
<feature type="active site" description="Nucleophile" evidence="3">
    <location>
        <position position="484"/>
    </location>
</feature>
<dbReference type="InterPro" id="IPR002641">
    <property type="entry name" value="PNPLA_dom"/>
</dbReference>
<feature type="domain" description="Chromo" evidence="5">
    <location>
        <begin position="837"/>
        <end position="874"/>
    </location>
</feature>
<comment type="caution">
    <text evidence="3">Lacks conserved residue(s) required for the propagation of feature annotation.</text>
</comment>
<evidence type="ECO:0000313" key="7">
    <source>
        <dbReference type="EMBL" id="KPA36561.1"/>
    </source>
</evidence>
<dbReference type="CDD" id="cd07199">
    <property type="entry name" value="Pat17_PNPLA8_PNPLA9_like"/>
    <property type="match status" value="1"/>
</dbReference>
<feature type="region of interest" description="Disordered" evidence="4">
    <location>
        <begin position="812"/>
        <end position="831"/>
    </location>
</feature>
<dbReference type="EMBL" id="JXCE01000604">
    <property type="protein sequence ID" value="KPA36561.1"/>
    <property type="molecule type" value="Genomic_DNA"/>
</dbReference>
<feature type="short sequence motif" description="GXSXG" evidence="3">
    <location>
        <begin position="482"/>
        <end position="486"/>
    </location>
</feature>
<dbReference type="Pfam" id="PF01734">
    <property type="entry name" value="Patatin"/>
    <property type="match status" value="1"/>
</dbReference>
<dbReference type="PANTHER" id="PTHR24185:SF8">
    <property type="entry name" value="PNPLA DOMAIN-CONTAINING PROTEIN"/>
    <property type="match status" value="1"/>
</dbReference>
<keyword evidence="3" id="KW-0442">Lipid degradation</keyword>
<organism evidence="7 8">
    <name type="scientific">Fusarium langsethiae</name>
    <dbReference type="NCBI Taxonomy" id="179993"/>
    <lineage>
        <taxon>Eukaryota</taxon>
        <taxon>Fungi</taxon>
        <taxon>Dikarya</taxon>
        <taxon>Ascomycota</taxon>
        <taxon>Pezizomycotina</taxon>
        <taxon>Sordariomycetes</taxon>
        <taxon>Hypocreomycetidae</taxon>
        <taxon>Hypocreales</taxon>
        <taxon>Nectriaceae</taxon>
        <taxon>Fusarium</taxon>
    </lineage>
</organism>
<dbReference type="InterPro" id="IPR000953">
    <property type="entry name" value="Chromo/chromo_shadow_dom"/>
</dbReference>
<evidence type="ECO:0000259" key="5">
    <source>
        <dbReference type="PROSITE" id="PS50013"/>
    </source>
</evidence>
<feature type="compositionally biased region" description="Polar residues" evidence="4">
    <location>
        <begin position="770"/>
        <end position="793"/>
    </location>
</feature>
<keyword evidence="2 3" id="KW-0443">Lipid metabolism</keyword>
<comment type="caution">
    <text evidence="7">The sequence shown here is derived from an EMBL/GenBank/DDBJ whole genome shotgun (WGS) entry which is preliminary data.</text>
</comment>
<evidence type="ECO:0000256" key="3">
    <source>
        <dbReference type="PROSITE-ProRule" id="PRU01161"/>
    </source>
</evidence>